<dbReference type="PROSITE" id="PS50928">
    <property type="entry name" value="ABC_TM1"/>
    <property type="match status" value="1"/>
</dbReference>
<comment type="caution">
    <text evidence="10">The sequence shown here is derived from an EMBL/GenBank/DDBJ whole genome shotgun (WGS) entry which is preliminary data.</text>
</comment>
<proteinExistence type="inferred from homology"/>
<evidence type="ECO:0000259" key="9">
    <source>
        <dbReference type="PROSITE" id="PS50928"/>
    </source>
</evidence>
<gene>
    <name evidence="10" type="ORF">SVIO_084260</name>
</gene>
<feature type="chain" id="PRO_5020418676" evidence="8">
    <location>
        <begin position="30"/>
        <end position="325"/>
    </location>
</feature>
<sequence>MIRGLPRRIAGLFATLLAASFLIFAAVYAAPGDPAVLLSGSRQELTPEKLAAVRAEHHLDEPLVVQYGRWLWDGLQGDLGRSFQYRDHVADLIGARLPTTLELVGYATVFFVVLGVGSGVLAALRRGWVDSAVVGGTTLAASVPAFVAAIALVSLFGVRLGWFPVTGQGEGFAGRLHHLTLPAFALALSALAVISRVTRQAMAEAYASDHVEAARASGQPERQIVVQHVLRNALGPIVTMCGLVMAGMLAGTVVVETAFGLSGIGSLLVSAITTHDFPVTQAVLLLMVIGYVVVTTLVDLVHPLIDPRVSPGGQPRGRKPEGRTA</sequence>
<feature type="domain" description="ABC transmembrane type-1" evidence="9">
    <location>
        <begin position="97"/>
        <end position="298"/>
    </location>
</feature>
<keyword evidence="8" id="KW-0732">Signal</keyword>
<comment type="similarity">
    <text evidence="7">Belongs to the binding-protein-dependent transport system permease family.</text>
</comment>
<evidence type="ECO:0000313" key="10">
    <source>
        <dbReference type="EMBL" id="GDY57803.1"/>
    </source>
</evidence>
<feature type="transmembrane region" description="Helical" evidence="7">
    <location>
        <begin position="176"/>
        <end position="194"/>
    </location>
</feature>
<evidence type="ECO:0000256" key="2">
    <source>
        <dbReference type="ARBA" id="ARBA00022448"/>
    </source>
</evidence>
<evidence type="ECO:0000256" key="8">
    <source>
        <dbReference type="SAM" id="SignalP"/>
    </source>
</evidence>
<dbReference type="OrthoDB" id="3171583at2"/>
<evidence type="ECO:0000256" key="6">
    <source>
        <dbReference type="ARBA" id="ARBA00023136"/>
    </source>
</evidence>
<evidence type="ECO:0000256" key="1">
    <source>
        <dbReference type="ARBA" id="ARBA00004651"/>
    </source>
</evidence>
<reference evidence="10 11" key="1">
    <citation type="journal article" date="2020" name="Int. J. Syst. Evol. Microbiol.">
        <title>Reclassification of Streptomyces castelarensis and Streptomyces sporoclivatus as later heterotypic synonyms of Streptomyces antimycoticus.</title>
        <authorList>
            <person name="Komaki H."/>
            <person name="Tamura T."/>
        </authorList>
    </citation>
    <scope>NUCLEOTIDE SEQUENCE [LARGE SCALE GENOMIC DNA]</scope>
    <source>
        <strain evidence="10 11">NBRC 13459</strain>
    </source>
</reference>
<dbReference type="RefSeq" id="WP_137980200.1">
    <property type="nucleotide sequence ID" value="NZ_BAAASO010000007.1"/>
</dbReference>
<name>A0A4D4LIC7_STRVO</name>
<dbReference type="Proteomes" id="UP000301309">
    <property type="component" value="Unassembled WGS sequence"/>
</dbReference>
<dbReference type="AlphaFoldDB" id="A0A4D4LIC7"/>
<keyword evidence="11" id="KW-1185">Reference proteome</keyword>
<feature type="transmembrane region" description="Helical" evidence="7">
    <location>
        <begin position="279"/>
        <end position="301"/>
    </location>
</feature>
<keyword evidence="5 7" id="KW-1133">Transmembrane helix</keyword>
<dbReference type="PANTHER" id="PTHR43163">
    <property type="entry name" value="DIPEPTIDE TRANSPORT SYSTEM PERMEASE PROTEIN DPPB-RELATED"/>
    <property type="match status" value="1"/>
</dbReference>
<keyword evidence="2 7" id="KW-0813">Transport</keyword>
<protein>
    <submittedName>
        <fullName evidence="10">Peptide ABC transporter permease</fullName>
    </submittedName>
</protein>
<dbReference type="InterPro" id="IPR035906">
    <property type="entry name" value="MetI-like_sf"/>
</dbReference>
<keyword evidence="3" id="KW-1003">Cell membrane</keyword>
<keyword evidence="6 7" id="KW-0472">Membrane</keyword>
<dbReference type="SUPFAM" id="SSF161098">
    <property type="entry name" value="MetI-like"/>
    <property type="match status" value="1"/>
</dbReference>
<feature type="transmembrane region" description="Helical" evidence="7">
    <location>
        <begin position="237"/>
        <end position="259"/>
    </location>
</feature>
<dbReference type="Pfam" id="PF00528">
    <property type="entry name" value="BPD_transp_1"/>
    <property type="match status" value="1"/>
</dbReference>
<dbReference type="PANTHER" id="PTHR43163:SF3">
    <property type="entry name" value="PEPTIDE ABC TRANSPORTER PERMEASE PROTEIN"/>
    <property type="match status" value="1"/>
</dbReference>
<dbReference type="InterPro" id="IPR000515">
    <property type="entry name" value="MetI-like"/>
</dbReference>
<evidence type="ECO:0000256" key="4">
    <source>
        <dbReference type="ARBA" id="ARBA00022692"/>
    </source>
</evidence>
<dbReference type="EMBL" id="BJHW01000001">
    <property type="protein sequence ID" value="GDY57803.1"/>
    <property type="molecule type" value="Genomic_DNA"/>
</dbReference>
<evidence type="ECO:0000256" key="5">
    <source>
        <dbReference type="ARBA" id="ARBA00022989"/>
    </source>
</evidence>
<feature type="signal peptide" evidence="8">
    <location>
        <begin position="1"/>
        <end position="29"/>
    </location>
</feature>
<dbReference type="InterPro" id="IPR045621">
    <property type="entry name" value="BPD_transp_1_N"/>
</dbReference>
<evidence type="ECO:0000256" key="7">
    <source>
        <dbReference type="RuleBase" id="RU363032"/>
    </source>
</evidence>
<dbReference type="GO" id="GO:0005886">
    <property type="term" value="C:plasma membrane"/>
    <property type="evidence" value="ECO:0007669"/>
    <property type="project" value="UniProtKB-SubCell"/>
</dbReference>
<evidence type="ECO:0000256" key="3">
    <source>
        <dbReference type="ARBA" id="ARBA00022475"/>
    </source>
</evidence>
<keyword evidence="4 7" id="KW-0812">Transmembrane</keyword>
<dbReference type="Pfam" id="PF19300">
    <property type="entry name" value="BPD_transp_1_N"/>
    <property type="match status" value="1"/>
</dbReference>
<evidence type="ECO:0000313" key="11">
    <source>
        <dbReference type="Proteomes" id="UP000301309"/>
    </source>
</evidence>
<feature type="transmembrane region" description="Helical" evidence="7">
    <location>
        <begin position="103"/>
        <end position="124"/>
    </location>
</feature>
<organism evidence="10 11">
    <name type="scientific">Streptomyces violaceusniger</name>
    <dbReference type="NCBI Taxonomy" id="68280"/>
    <lineage>
        <taxon>Bacteria</taxon>
        <taxon>Bacillati</taxon>
        <taxon>Actinomycetota</taxon>
        <taxon>Actinomycetes</taxon>
        <taxon>Kitasatosporales</taxon>
        <taxon>Streptomycetaceae</taxon>
        <taxon>Streptomyces</taxon>
        <taxon>Streptomyces violaceusniger group</taxon>
    </lineage>
</organism>
<feature type="transmembrane region" description="Helical" evidence="7">
    <location>
        <begin position="131"/>
        <end position="156"/>
    </location>
</feature>
<comment type="subcellular location">
    <subcellularLocation>
        <location evidence="1 7">Cell membrane</location>
        <topology evidence="1 7">Multi-pass membrane protein</topology>
    </subcellularLocation>
</comment>
<dbReference type="Gene3D" id="1.10.3720.10">
    <property type="entry name" value="MetI-like"/>
    <property type="match status" value="1"/>
</dbReference>
<dbReference type="CDD" id="cd06261">
    <property type="entry name" value="TM_PBP2"/>
    <property type="match status" value="1"/>
</dbReference>
<accession>A0A4D4LIC7</accession>
<dbReference type="GO" id="GO:0055085">
    <property type="term" value="P:transmembrane transport"/>
    <property type="evidence" value="ECO:0007669"/>
    <property type="project" value="InterPro"/>
</dbReference>